<proteinExistence type="predicted"/>
<name>S8CXB9_9LAMI</name>
<dbReference type="InterPro" id="IPR013955">
    <property type="entry name" value="Rep_factor-A_C"/>
</dbReference>
<feature type="domain" description="Replication factor A C-terminal" evidence="1">
    <location>
        <begin position="4"/>
        <end position="54"/>
    </location>
</feature>
<dbReference type="Proteomes" id="UP000015453">
    <property type="component" value="Unassembled WGS sequence"/>
</dbReference>
<dbReference type="InterPro" id="IPR012340">
    <property type="entry name" value="NA-bd_OB-fold"/>
</dbReference>
<evidence type="ECO:0000259" key="1">
    <source>
        <dbReference type="Pfam" id="PF08646"/>
    </source>
</evidence>
<feature type="non-terminal residue" evidence="2">
    <location>
        <position position="1"/>
    </location>
</feature>
<dbReference type="Gene3D" id="2.40.50.140">
    <property type="entry name" value="Nucleic acid-binding proteins"/>
    <property type="match status" value="1"/>
</dbReference>
<dbReference type="AlphaFoldDB" id="S8CXB9"/>
<dbReference type="Pfam" id="PF08646">
    <property type="entry name" value="Rep_fac-A_C"/>
    <property type="match status" value="1"/>
</dbReference>
<protein>
    <recommendedName>
        <fullName evidence="1">Replication factor A C-terminal domain-containing protein</fullName>
    </recommendedName>
</protein>
<dbReference type="EMBL" id="AUSU01002031">
    <property type="protein sequence ID" value="EPS69641.1"/>
    <property type="molecule type" value="Genomic_DNA"/>
</dbReference>
<dbReference type="OrthoDB" id="1725344at2759"/>
<comment type="caution">
    <text evidence="2">The sequence shown here is derived from an EMBL/GenBank/DDBJ whole genome shotgun (WGS) entry which is preliminary data.</text>
</comment>
<sequence length="66" mass="7731">EGGDKYQMKLKEVCWAPHLFRVSVTPHEYNNEKRQRITVRDVASVDYSAESKHLLREISNITLSKK</sequence>
<keyword evidence="3" id="KW-1185">Reference proteome</keyword>
<gene>
    <name evidence="2" type="ORF">M569_05125</name>
</gene>
<evidence type="ECO:0000313" key="2">
    <source>
        <dbReference type="EMBL" id="EPS69641.1"/>
    </source>
</evidence>
<organism evidence="2 3">
    <name type="scientific">Genlisea aurea</name>
    <dbReference type="NCBI Taxonomy" id="192259"/>
    <lineage>
        <taxon>Eukaryota</taxon>
        <taxon>Viridiplantae</taxon>
        <taxon>Streptophyta</taxon>
        <taxon>Embryophyta</taxon>
        <taxon>Tracheophyta</taxon>
        <taxon>Spermatophyta</taxon>
        <taxon>Magnoliopsida</taxon>
        <taxon>eudicotyledons</taxon>
        <taxon>Gunneridae</taxon>
        <taxon>Pentapetalae</taxon>
        <taxon>asterids</taxon>
        <taxon>lamiids</taxon>
        <taxon>Lamiales</taxon>
        <taxon>Lentibulariaceae</taxon>
        <taxon>Genlisea</taxon>
    </lineage>
</organism>
<dbReference type="SUPFAM" id="SSF50249">
    <property type="entry name" value="Nucleic acid-binding proteins"/>
    <property type="match status" value="1"/>
</dbReference>
<accession>S8CXB9</accession>
<evidence type="ECO:0000313" key="3">
    <source>
        <dbReference type="Proteomes" id="UP000015453"/>
    </source>
</evidence>
<reference evidence="2 3" key="1">
    <citation type="journal article" date="2013" name="BMC Genomics">
        <title>The miniature genome of a carnivorous plant Genlisea aurea contains a low number of genes and short non-coding sequences.</title>
        <authorList>
            <person name="Leushkin E.V."/>
            <person name="Sutormin R.A."/>
            <person name="Nabieva E.R."/>
            <person name="Penin A.A."/>
            <person name="Kondrashov A.S."/>
            <person name="Logacheva M.D."/>
        </authorList>
    </citation>
    <scope>NUCLEOTIDE SEQUENCE [LARGE SCALE GENOMIC DNA]</scope>
</reference>